<dbReference type="PANTHER" id="PTHR32322">
    <property type="entry name" value="INNER MEMBRANE TRANSPORTER"/>
    <property type="match status" value="1"/>
</dbReference>
<keyword evidence="5 6" id="KW-0472">Membrane</keyword>
<dbReference type="PANTHER" id="PTHR32322:SF2">
    <property type="entry name" value="EAMA DOMAIN-CONTAINING PROTEIN"/>
    <property type="match status" value="1"/>
</dbReference>
<name>A0A2H5F020_9RHOB</name>
<evidence type="ECO:0000256" key="5">
    <source>
        <dbReference type="ARBA" id="ARBA00023136"/>
    </source>
</evidence>
<reference evidence="8 9" key="1">
    <citation type="journal article" date="2013" name="Antonie Van Leeuwenhoek">
        <title>Paracoccus zhejiangensis sp. nov., isolated from activated sludge in wastewater-treatment system.</title>
        <authorList>
            <person name="Wu Z.G."/>
            <person name="Zhang D.F."/>
            <person name="Liu Y.L."/>
            <person name="Wang F."/>
            <person name="Jiang X."/>
            <person name="Li C."/>
            <person name="Li S.P."/>
            <person name="Hong Q."/>
            <person name="Li W.J."/>
        </authorList>
    </citation>
    <scope>NUCLEOTIDE SEQUENCE [LARGE SCALE GENOMIC DNA]</scope>
    <source>
        <strain evidence="8 9">J6</strain>
    </source>
</reference>
<comment type="subcellular location">
    <subcellularLocation>
        <location evidence="1">Membrane</location>
        <topology evidence="1">Multi-pass membrane protein</topology>
    </subcellularLocation>
</comment>
<proteinExistence type="inferred from homology"/>
<feature type="transmembrane region" description="Helical" evidence="6">
    <location>
        <begin position="148"/>
        <end position="167"/>
    </location>
</feature>
<organism evidence="8 9">
    <name type="scientific">Paracoccus zhejiangensis</name>
    <dbReference type="NCBI Taxonomy" id="1077935"/>
    <lineage>
        <taxon>Bacteria</taxon>
        <taxon>Pseudomonadati</taxon>
        <taxon>Pseudomonadota</taxon>
        <taxon>Alphaproteobacteria</taxon>
        <taxon>Rhodobacterales</taxon>
        <taxon>Paracoccaceae</taxon>
        <taxon>Paracoccus</taxon>
    </lineage>
</organism>
<evidence type="ECO:0000256" key="6">
    <source>
        <dbReference type="SAM" id="Phobius"/>
    </source>
</evidence>
<keyword evidence="9" id="KW-1185">Reference proteome</keyword>
<feature type="domain" description="EamA" evidence="7">
    <location>
        <begin position="4"/>
        <end position="137"/>
    </location>
</feature>
<evidence type="ECO:0000313" key="8">
    <source>
        <dbReference type="EMBL" id="AUH64890.1"/>
    </source>
</evidence>
<dbReference type="GO" id="GO:0016020">
    <property type="term" value="C:membrane"/>
    <property type="evidence" value="ECO:0007669"/>
    <property type="project" value="UniProtKB-SubCell"/>
</dbReference>
<evidence type="ECO:0000313" key="9">
    <source>
        <dbReference type="Proteomes" id="UP000234530"/>
    </source>
</evidence>
<keyword evidence="4 6" id="KW-1133">Transmembrane helix</keyword>
<feature type="transmembrane region" description="Helical" evidence="6">
    <location>
        <begin position="121"/>
        <end position="142"/>
    </location>
</feature>
<dbReference type="Pfam" id="PF00892">
    <property type="entry name" value="EamA"/>
    <property type="match status" value="2"/>
</dbReference>
<evidence type="ECO:0000256" key="3">
    <source>
        <dbReference type="ARBA" id="ARBA00022692"/>
    </source>
</evidence>
<dbReference type="Gene3D" id="1.10.3730.20">
    <property type="match status" value="1"/>
</dbReference>
<protein>
    <submittedName>
        <fullName evidence="8">EamA family transporter</fullName>
    </submittedName>
</protein>
<evidence type="ECO:0000259" key="7">
    <source>
        <dbReference type="Pfam" id="PF00892"/>
    </source>
</evidence>
<dbReference type="InterPro" id="IPR000620">
    <property type="entry name" value="EamA_dom"/>
</dbReference>
<evidence type="ECO:0000256" key="1">
    <source>
        <dbReference type="ARBA" id="ARBA00004141"/>
    </source>
</evidence>
<dbReference type="AlphaFoldDB" id="A0A2H5F020"/>
<evidence type="ECO:0000256" key="2">
    <source>
        <dbReference type="ARBA" id="ARBA00007362"/>
    </source>
</evidence>
<accession>A0A2H5F020</accession>
<feature type="transmembrane region" description="Helical" evidence="6">
    <location>
        <begin position="176"/>
        <end position="198"/>
    </location>
</feature>
<dbReference type="SUPFAM" id="SSF103481">
    <property type="entry name" value="Multidrug resistance efflux transporter EmrE"/>
    <property type="match status" value="2"/>
</dbReference>
<dbReference type="EMBL" id="CP025430">
    <property type="protein sequence ID" value="AUH64890.1"/>
    <property type="molecule type" value="Genomic_DNA"/>
</dbReference>
<feature type="transmembrane region" description="Helical" evidence="6">
    <location>
        <begin position="37"/>
        <end position="55"/>
    </location>
</feature>
<sequence>MDIRAILMGLSFGLLWSSAFASTRVIVLDAPPLTALVIRFLISAVLGVILARAMGQNWKLSRAEWRMVIIFGLCQNALYLGLNWVAMQWVEASAASIIASMLPLLVAAAGWVFYGEKLRPIAIIGLLVGFAGVALIMGSRISDGLDPMGVIMCLIAVVALTVATLVLRGAGGGRNVLMMVALQMLVGSVALLPLAVAFESWSDIQWSWTLVWAFIYTVLGPGLLATFIWFRLVSRIGATRAATFHFLTPFLGVSIAAAFLGERFGPTDLIGALVVAAGILMVQLSKVQGRASG</sequence>
<dbReference type="Proteomes" id="UP000234530">
    <property type="component" value="Chromosome"/>
</dbReference>
<dbReference type="KEGG" id="pzh:CX676_12495"/>
<dbReference type="InterPro" id="IPR037185">
    <property type="entry name" value="EmrE-like"/>
</dbReference>
<feature type="transmembrane region" description="Helical" evidence="6">
    <location>
        <begin position="92"/>
        <end position="114"/>
    </location>
</feature>
<feature type="domain" description="EamA" evidence="7">
    <location>
        <begin position="148"/>
        <end position="282"/>
    </location>
</feature>
<feature type="transmembrane region" description="Helical" evidence="6">
    <location>
        <begin position="210"/>
        <end position="230"/>
    </location>
</feature>
<feature type="transmembrane region" description="Helical" evidence="6">
    <location>
        <begin position="267"/>
        <end position="284"/>
    </location>
</feature>
<dbReference type="RefSeq" id="WP_101752919.1">
    <property type="nucleotide sequence ID" value="NZ_CP025430.1"/>
</dbReference>
<dbReference type="InterPro" id="IPR050638">
    <property type="entry name" value="AA-Vitamin_Transporters"/>
</dbReference>
<comment type="similarity">
    <text evidence="2">Belongs to the EamA transporter family.</text>
</comment>
<dbReference type="OrthoDB" id="7274881at2"/>
<keyword evidence="3 6" id="KW-0812">Transmembrane</keyword>
<feature type="transmembrane region" description="Helical" evidence="6">
    <location>
        <begin position="67"/>
        <end position="86"/>
    </location>
</feature>
<evidence type="ECO:0000256" key="4">
    <source>
        <dbReference type="ARBA" id="ARBA00022989"/>
    </source>
</evidence>
<gene>
    <name evidence="8" type="ORF">CX676_12495</name>
</gene>
<feature type="transmembrane region" description="Helical" evidence="6">
    <location>
        <begin position="242"/>
        <end position="261"/>
    </location>
</feature>